<dbReference type="Pfam" id="PF11082">
    <property type="entry name" value="DUF2880"/>
    <property type="match status" value="1"/>
</dbReference>
<feature type="chain" id="PRO_5020582585" evidence="2">
    <location>
        <begin position="28"/>
        <end position="129"/>
    </location>
</feature>
<evidence type="ECO:0000256" key="1">
    <source>
        <dbReference type="SAM" id="MobiDB-lite"/>
    </source>
</evidence>
<evidence type="ECO:0000313" key="4">
    <source>
        <dbReference type="Proteomes" id="UP000291078"/>
    </source>
</evidence>
<feature type="region of interest" description="Disordered" evidence="1">
    <location>
        <begin position="28"/>
        <end position="55"/>
    </location>
</feature>
<gene>
    <name evidence="3" type="ORF">EV147_3736</name>
</gene>
<feature type="signal peptide" evidence="2">
    <location>
        <begin position="1"/>
        <end position="27"/>
    </location>
</feature>
<evidence type="ECO:0000313" key="3">
    <source>
        <dbReference type="EMBL" id="RZT36416.1"/>
    </source>
</evidence>
<dbReference type="EMBL" id="SGXM01000005">
    <property type="protein sequence ID" value="RZT36416.1"/>
    <property type="molecule type" value="Genomic_DNA"/>
</dbReference>
<dbReference type="Proteomes" id="UP000291078">
    <property type="component" value="Unassembled WGS sequence"/>
</dbReference>
<keyword evidence="2" id="KW-0732">Signal</keyword>
<keyword evidence="4" id="KW-1185">Reference proteome</keyword>
<dbReference type="InterPro" id="IPR021305">
    <property type="entry name" value="DUF2880"/>
</dbReference>
<name>A0A4Q7RRU0_9BURK</name>
<proteinExistence type="predicted"/>
<protein>
    <submittedName>
        <fullName evidence="3">Uncharacterized protein DUF2880</fullName>
    </submittedName>
</protein>
<reference evidence="3 4" key="1">
    <citation type="journal article" date="2015" name="Stand. Genomic Sci.">
        <title>Genomic Encyclopedia of Bacterial and Archaeal Type Strains, Phase III: the genomes of soil and plant-associated and newly described type strains.</title>
        <authorList>
            <person name="Whitman W.B."/>
            <person name="Woyke T."/>
            <person name="Klenk H.P."/>
            <person name="Zhou Y."/>
            <person name="Lilburn T.G."/>
            <person name="Beck B.J."/>
            <person name="De Vos P."/>
            <person name="Vandamme P."/>
            <person name="Eisen J.A."/>
            <person name="Garrity G."/>
            <person name="Hugenholtz P."/>
            <person name="Kyrpides N.C."/>
        </authorList>
    </citation>
    <scope>NUCLEOTIDE SEQUENCE [LARGE SCALE GENOMIC DNA]</scope>
    <source>
        <strain evidence="3 4">ASC-9842</strain>
    </source>
</reference>
<comment type="caution">
    <text evidence="3">The sequence shown here is derived from an EMBL/GenBank/DDBJ whole genome shotgun (WGS) entry which is preliminary data.</text>
</comment>
<evidence type="ECO:0000256" key="2">
    <source>
        <dbReference type="SAM" id="SignalP"/>
    </source>
</evidence>
<dbReference type="RefSeq" id="WP_130392694.1">
    <property type="nucleotide sequence ID" value="NZ_SGXM01000005.1"/>
</dbReference>
<accession>A0A4Q7RRU0</accession>
<sequence length="129" mass="13509">MTTHTRRGLAASAVLALLLALPAVAGAASASAPGPDGSVNTELGQRGGRPEAPEAPFACMQAVKARLPHADKFRWTASTTRRVAEDVYSVVGAIEYTDQAGQARKGDAQCDVMRAPGNQFIVPKVRLPQ</sequence>
<dbReference type="OrthoDB" id="8966013at2"/>
<organism evidence="3 4">
    <name type="scientific">Cupriavidus agavae</name>
    <dbReference type="NCBI Taxonomy" id="1001822"/>
    <lineage>
        <taxon>Bacteria</taxon>
        <taxon>Pseudomonadati</taxon>
        <taxon>Pseudomonadota</taxon>
        <taxon>Betaproteobacteria</taxon>
        <taxon>Burkholderiales</taxon>
        <taxon>Burkholderiaceae</taxon>
        <taxon>Cupriavidus</taxon>
    </lineage>
</organism>
<dbReference type="AlphaFoldDB" id="A0A4Q7RRU0"/>